<dbReference type="InterPro" id="IPR016040">
    <property type="entry name" value="NAD(P)-bd_dom"/>
</dbReference>
<reference evidence="2" key="1">
    <citation type="submission" date="2020-05" db="EMBL/GenBank/DDBJ databases">
        <authorList>
            <person name="Chiriac C."/>
            <person name="Salcher M."/>
            <person name="Ghai R."/>
            <person name="Kavagutti S V."/>
        </authorList>
    </citation>
    <scope>NUCLEOTIDE SEQUENCE</scope>
</reference>
<protein>
    <submittedName>
        <fullName evidence="2">Unannotated protein</fullName>
    </submittedName>
</protein>
<dbReference type="PANTHER" id="PTHR48079:SF6">
    <property type="entry name" value="NAD(P)-BINDING DOMAIN-CONTAINING PROTEIN-RELATED"/>
    <property type="match status" value="1"/>
</dbReference>
<dbReference type="AlphaFoldDB" id="A0A6J7EDP9"/>
<organism evidence="2">
    <name type="scientific">freshwater metagenome</name>
    <dbReference type="NCBI Taxonomy" id="449393"/>
    <lineage>
        <taxon>unclassified sequences</taxon>
        <taxon>metagenomes</taxon>
        <taxon>ecological metagenomes</taxon>
    </lineage>
</organism>
<dbReference type="SUPFAM" id="SSF51735">
    <property type="entry name" value="NAD(P)-binding Rossmann-fold domains"/>
    <property type="match status" value="1"/>
</dbReference>
<sequence>MKLLVLGCGNAGLEVASRAKARGWEVVATTTRDSRIAEIEQVADKGLVVRGADVEAVKAAAQGCDAILVSVSPPIMQSRTVEEREQSYGDVLVASCQSSVQALPRVVFMSSISVYADGLQSSSDVIDEQTPRANSEEPSTVYYSLAEDAVLSSPGGTVLRLADIYGHPRDIDFTARVKLAHEHMGGSVSFAADGRLHRIHVEDVADALLYVLDNNLTGAYNCVPDIAPSPTNKETFDRLADAAGLGHLEFRGELKTPMKQVSSKKLRDAGFVFKHPDDVIV</sequence>
<dbReference type="EMBL" id="CAFBLM010000074">
    <property type="protein sequence ID" value="CAB4879415.1"/>
    <property type="molecule type" value="Genomic_DNA"/>
</dbReference>
<dbReference type="InterPro" id="IPR051783">
    <property type="entry name" value="NAD(P)-dependent_oxidoreduct"/>
</dbReference>
<dbReference type="GO" id="GO:0004029">
    <property type="term" value="F:aldehyde dehydrogenase (NAD+) activity"/>
    <property type="evidence" value="ECO:0007669"/>
    <property type="project" value="TreeGrafter"/>
</dbReference>
<proteinExistence type="predicted"/>
<gene>
    <name evidence="2" type="ORF">UFOPK3401_01308</name>
</gene>
<feature type="domain" description="NAD(P)-binding" evidence="1">
    <location>
        <begin position="9"/>
        <end position="120"/>
    </location>
</feature>
<dbReference type="Gene3D" id="3.40.50.720">
    <property type="entry name" value="NAD(P)-binding Rossmann-like Domain"/>
    <property type="match status" value="1"/>
</dbReference>
<evidence type="ECO:0000313" key="2">
    <source>
        <dbReference type="EMBL" id="CAB4879415.1"/>
    </source>
</evidence>
<dbReference type="Pfam" id="PF13460">
    <property type="entry name" value="NAD_binding_10"/>
    <property type="match status" value="1"/>
</dbReference>
<dbReference type="PANTHER" id="PTHR48079">
    <property type="entry name" value="PROTEIN YEEZ"/>
    <property type="match status" value="1"/>
</dbReference>
<evidence type="ECO:0000259" key="1">
    <source>
        <dbReference type="Pfam" id="PF13460"/>
    </source>
</evidence>
<dbReference type="GO" id="GO:0005737">
    <property type="term" value="C:cytoplasm"/>
    <property type="evidence" value="ECO:0007669"/>
    <property type="project" value="TreeGrafter"/>
</dbReference>
<name>A0A6J7EDP9_9ZZZZ</name>
<dbReference type="InterPro" id="IPR036291">
    <property type="entry name" value="NAD(P)-bd_dom_sf"/>
</dbReference>
<accession>A0A6J7EDP9</accession>